<name>A0A516X5S7_9ACTN</name>
<dbReference type="InterPro" id="IPR052159">
    <property type="entry name" value="Competence_DNA_uptake"/>
</dbReference>
<evidence type="ECO:0000259" key="7">
    <source>
        <dbReference type="Pfam" id="PF03772"/>
    </source>
</evidence>
<keyword evidence="5 6" id="KW-0472">Membrane</keyword>
<dbReference type="OrthoDB" id="7177610at2"/>
<feature type="transmembrane region" description="Helical" evidence="6">
    <location>
        <begin position="319"/>
        <end position="335"/>
    </location>
</feature>
<protein>
    <submittedName>
        <fullName evidence="8">ComEC/Rec2 family competence protein</fullName>
    </submittedName>
</protein>
<evidence type="ECO:0000256" key="4">
    <source>
        <dbReference type="ARBA" id="ARBA00022989"/>
    </source>
</evidence>
<dbReference type="EMBL" id="CP041765">
    <property type="protein sequence ID" value="QDQ98031.1"/>
    <property type="molecule type" value="Genomic_DNA"/>
</dbReference>
<keyword evidence="2" id="KW-1003">Cell membrane</keyword>
<keyword evidence="4 6" id="KW-1133">Transmembrane helix</keyword>
<feature type="domain" description="ComEC/Rec2-related protein" evidence="7">
    <location>
        <begin position="247"/>
        <end position="511"/>
    </location>
</feature>
<feature type="transmembrane region" description="Helical" evidence="6">
    <location>
        <begin position="78"/>
        <end position="99"/>
    </location>
</feature>
<evidence type="ECO:0000256" key="2">
    <source>
        <dbReference type="ARBA" id="ARBA00022475"/>
    </source>
</evidence>
<dbReference type="InterPro" id="IPR004477">
    <property type="entry name" value="ComEC_N"/>
</dbReference>
<evidence type="ECO:0000256" key="6">
    <source>
        <dbReference type="SAM" id="Phobius"/>
    </source>
</evidence>
<evidence type="ECO:0000256" key="5">
    <source>
        <dbReference type="ARBA" id="ARBA00023136"/>
    </source>
</evidence>
<feature type="transmembrane region" description="Helical" evidence="6">
    <location>
        <begin position="297"/>
        <end position="313"/>
    </location>
</feature>
<dbReference type="PANTHER" id="PTHR30619">
    <property type="entry name" value="DNA INTERNALIZATION/COMPETENCE PROTEIN COMEC/REC2"/>
    <property type="match status" value="1"/>
</dbReference>
<reference evidence="8 9" key="1">
    <citation type="submission" date="2019-07" db="EMBL/GenBank/DDBJ databases">
        <title>Tomitella cavernea sp. nov., an actinomycete isolated from soil.</title>
        <authorList>
            <person name="Cheng J."/>
        </authorList>
    </citation>
    <scope>NUCLEOTIDE SEQUENCE [LARGE SCALE GENOMIC DNA]</scope>
    <source>
        <strain evidence="8 9">HY188</strain>
    </source>
</reference>
<feature type="transmembrane region" description="Helical" evidence="6">
    <location>
        <begin position="47"/>
        <end position="66"/>
    </location>
</feature>
<evidence type="ECO:0000256" key="1">
    <source>
        <dbReference type="ARBA" id="ARBA00004651"/>
    </source>
</evidence>
<dbReference type="KEGG" id="toy:FO059_12785"/>
<keyword evidence="9" id="KW-1185">Reference proteome</keyword>
<gene>
    <name evidence="8" type="ORF">FO059_12785</name>
</gene>
<feature type="transmembrane region" description="Helical" evidence="6">
    <location>
        <begin position="395"/>
        <end position="418"/>
    </location>
</feature>
<dbReference type="GO" id="GO:0005886">
    <property type="term" value="C:plasma membrane"/>
    <property type="evidence" value="ECO:0007669"/>
    <property type="project" value="UniProtKB-SubCell"/>
</dbReference>
<evidence type="ECO:0000313" key="8">
    <source>
        <dbReference type="EMBL" id="QDQ98031.1"/>
    </source>
</evidence>
<dbReference type="Proteomes" id="UP000317344">
    <property type="component" value="Chromosome"/>
</dbReference>
<evidence type="ECO:0000256" key="3">
    <source>
        <dbReference type="ARBA" id="ARBA00022692"/>
    </source>
</evidence>
<dbReference type="NCBIfam" id="TIGR00360">
    <property type="entry name" value="ComEC_N-term"/>
    <property type="match status" value="1"/>
</dbReference>
<dbReference type="AlphaFoldDB" id="A0A516X5S7"/>
<feature type="transmembrane region" description="Helical" evidence="6">
    <location>
        <begin position="268"/>
        <end position="290"/>
    </location>
</feature>
<dbReference type="RefSeq" id="WP_143909306.1">
    <property type="nucleotide sequence ID" value="NZ_CP041765.1"/>
</dbReference>
<feature type="transmembrane region" description="Helical" evidence="6">
    <location>
        <begin position="430"/>
        <end position="455"/>
    </location>
</feature>
<reference evidence="8 9" key="2">
    <citation type="submission" date="2019-07" db="EMBL/GenBank/DDBJ databases">
        <authorList>
            <person name="Huang Y."/>
        </authorList>
    </citation>
    <scope>NUCLEOTIDE SEQUENCE [LARGE SCALE GENOMIC DNA]</scope>
    <source>
        <strain evidence="8 9">HY188</strain>
    </source>
</reference>
<keyword evidence="3 6" id="KW-0812">Transmembrane</keyword>
<sequence length="537" mass="53915">MTGPPAAGGVDGTGEQILRRLDARLATAACAVWCATAAGVWGGAATAWGVALAVGASGAAAAVVAWRAGARPGACSRTAAGTLAAVLLASCGFAAATAVRAHAVETNPVTGLYGRWVHMTVRLDGDPRRIGGVGQGHSGSPRVLVHGELRTLRTGGRDHAATGAVVVFAPADGWIGLLPGQQVGFYGRPAAPDRRDLTVAAIRARGSPNTVSDPSLLQRVASGVRSRFAALCARVLGAREAGLVRGLVLGDVSGMPPQTDQQFTAAGLTHLTAVSGSNFALVCGLVLLVVRPLGPRPAAVLTALAVVGFVVLVRPSPSVLRAAVMGLIGLLALVTGRRRQALPALGAAVLALLAWKPALSVDAGFAMSVAATAALVVLAPVWVDGLRERGRPSVLVQAVVVASVADLVTIPVVAAISGGVSTVAVLANVLAAPAVAPATVVGAVAAALAGVWPWAAELVVASAGPPAWWLVHVAEWCAGLPWARIAVPDGAAGAVLTAAAIVGVCGWYASRRFRWCAVMATVAAEAVWLPAHWTGFG</sequence>
<dbReference type="PANTHER" id="PTHR30619:SF7">
    <property type="entry name" value="BETA-LACTAMASE DOMAIN PROTEIN"/>
    <property type="match status" value="1"/>
</dbReference>
<comment type="subcellular location">
    <subcellularLocation>
        <location evidence="1">Cell membrane</location>
        <topology evidence="1">Multi-pass membrane protein</topology>
    </subcellularLocation>
</comment>
<organism evidence="8 9">
    <name type="scientific">Tomitella fengzijianii</name>
    <dbReference type="NCBI Taxonomy" id="2597660"/>
    <lineage>
        <taxon>Bacteria</taxon>
        <taxon>Bacillati</taxon>
        <taxon>Actinomycetota</taxon>
        <taxon>Actinomycetes</taxon>
        <taxon>Mycobacteriales</taxon>
        <taxon>Tomitella</taxon>
    </lineage>
</organism>
<dbReference type="Pfam" id="PF03772">
    <property type="entry name" value="Competence"/>
    <property type="match status" value="1"/>
</dbReference>
<feature type="transmembrane region" description="Helical" evidence="6">
    <location>
        <begin position="491"/>
        <end position="509"/>
    </location>
</feature>
<accession>A0A516X5S7</accession>
<proteinExistence type="predicted"/>
<evidence type="ECO:0000313" key="9">
    <source>
        <dbReference type="Proteomes" id="UP000317344"/>
    </source>
</evidence>
<feature type="transmembrane region" description="Helical" evidence="6">
    <location>
        <begin position="365"/>
        <end position="383"/>
    </location>
</feature>